<gene>
    <name evidence="1" type="ORF">HNQ81_001117</name>
</gene>
<dbReference type="AlphaFoldDB" id="A0A840V2N1"/>
<proteinExistence type="predicted"/>
<sequence>MGATSSPAGRCISAIALISSRSAPPSSHHFAARHQSRSLLSHIGDVLMIQVRMVERVEISEKPDLLWGLPQ</sequence>
<reference evidence="1 2" key="1">
    <citation type="submission" date="2020-08" db="EMBL/GenBank/DDBJ databases">
        <title>Genomic Encyclopedia of Type Strains, Phase IV (KMG-IV): sequencing the most valuable type-strain genomes for metagenomic binning, comparative biology and taxonomic classification.</title>
        <authorList>
            <person name="Goeker M."/>
        </authorList>
    </citation>
    <scope>NUCLEOTIDE SEQUENCE [LARGE SCALE GENOMIC DNA]</scope>
    <source>
        <strain evidence="1 2">DSM 28570</strain>
    </source>
</reference>
<comment type="caution">
    <text evidence="1">The sequence shown here is derived from an EMBL/GenBank/DDBJ whole genome shotgun (WGS) entry which is preliminary data.</text>
</comment>
<protein>
    <submittedName>
        <fullName evidence="1">Uncharacterized protein</fullName>
    </submittedName>
</protein>
<accession>A0A840V2N1</accession>
<dbReference type="EMBL" id="JACHEO010000004">
    <property type="protein sequence ID" value="MBB5347401.1"/>
    <property type="molecule type" value="Genomic_DNA"/>
</dbReference>
<evidence type="ECO:0000313" key="1">
    <source>
        <dbReference type="EMBL" id="MBB5347401.1"/>
    </source>
</evidence>
<dbReference type="Proteomes" id="UP000539642">
    <property type="component" value="Unassembled WGS sequence"/>
</dbReference>
<keyword evidence="2" id="KW-1185">Reference proteome</keyword>
<evidence type="ECO:0000313" key="2">
    <source>
        <dbReference type="Proteomes" id="UP000539642"/>
    </source>
</evidence>
<name>A0A840V2N1_9BACT</name>
<dbReference type="RefSeq" id="WP_183349143.1">
    <property type="nucleotide sequence ID" value="NZ_JACHEO010000004.1"/>
</dbReference>
<organism evidence="1 2">
    <name type="scientific">Desulfoprunum benzoelyticum</name>
    <dbReference type="NCBI Taxonomy" id="1506996"/>
    <lineage>
        <taxon>Bacteria</taxon>
        <taxon>Pseudomonadati</taxon>
        <taxon>Thermodesulfobacteriota</taxon>
        <taxon>Desulfobulbia</taxon>
        <taxon>Desulfobulbales</taxon>
        <taxon>Desulfobulbaceae</taxon>
        <taxon>Desulfoprunum</taxon>
    </lineage>
</organism>